<dbReference type="GO" id="GO:0020037">
    <property type="term" value="F:heme binding"/>
    <property type="evidence" value="ECO:0007669"/>
    <property type="project" value="InterPro"/>
</dbReference>
<keyword evidence="2" id="KW-0349">Heme</keyword>
<keyword evidence="5" id="KW-0408">Iron</keyword>
<name>A0A1R3HI32_COCAP</name>
<gene>
    <name evidence="7" type="ORF">CCACVL1_19187</name>
</gene>
<evidence type="ECO:0000256" key="6">
    <source>
        <dbReference type="ARBA" id="ARBA00023033"/>
    </source>
</evidence>
<dbReference type="GO" id="GO:0004497">
    <property type="term" value="F:monooxygenase activity"/>
    <property type="evidence" value="ECO:0007669"/>
    <property type="project" value="UniProtKB-KW"/>
</dbReference>
<feature type="non-terminal residue" evidence="7">
    <location>
        <position position="1"/>
    </location>
</feature>
<dbReference type="Gene3D" id="1.10.630.10">
    <property type="entry name" value="Cytochrome P450"/>
    <property type="match status" value="1"/>
</dbReference>
<evidence type="ECO:0000313" key="7">
    <source>
        <dbReference type="EMBL" id="OMO69955.1"/>
    </source>
</evidence>
<keyword evidence="4" id="KW-0560">Oxidoreductase</keyword>
<dbReference type="SUPFAM" id="SSF48264">
    <property type="entry name" value="Cytochrome P450"/>
    <property type="match status" value="1"/>
</dbReference>
<dbReference type="Pfam" id="PF00067">
    <property type="entry name" value="p450"/>
    <property type="match status" value="1"/>
</dbReference>
<evidence type="ECO:0000256" key="5">
    <source>
        <dbReference type="ARBA" id="ARBA00023004"/>
    </source>
</evidence>
<dbReference type="GO" id="GO:0016705">
    <property type="term" value="F:oxidoreductase activity, acting on paired donors, with incorporation or reduction of molecular oxygen"/>
    <property type="evidence" value="ECO:0007669"/>
    <property type="project" value="InterPro"/>
</dbReference>
<keyword evidence="6" id="KW-0503">Monooxygenase</keyword>
<dbReference type="EMBL" id="AWWV01011904">
    <property type="protein sequence ID" value="OMO69955.1"/>
    <property type="molecule type" value="Genomic_DNA"/>
</dbReference>
<reference evidence="7 8" key="1">
    <citation type="submission" date="2013-09" db="EMBL/GenBank/DDBJ databases">
        <title>Corchorus capsularis genome sequencing.</title>
        <authorList>
            <person name="Alam M."/>
            <person name="Haque M.S."/>
            <person name="Islam M.S."/>
            <person name="Emdad E.M."/>
            <person name="Islam M.M."/>
            <person name="Ahmed B."/>
            <person name="Halim A."/>
            <person name="Hossen Q.M.M."/>
            <person name="Hossain M.Z."/>
            <person name="Ahmed R."/>
            <person name="Khan M.M."/>
            <person name="Islam R."/>
            <person name="Rashid M.M."/>
            <person name="Khan S.A."/>
            <person name="Rahman M.S."/>
            <person name="Alam M."/>
        </authorList>
    </citation>
    <scope>NUCLEOTIDE SEQUENCE [LARGE SCALE GENOMIC DNA]</scope>
    <source>
        <strain evidence="8">cv. CVL-1</strain>
        <tissue evidence="7">Whole seedling</tissue>
    </source>
</reference>
<evidence type="ECO:0000256" key="2">
    <source>
        <dbReference type="ARBA" id="ARBA00022617"/>
    </source>
</evidence>
<dbReference type="PANTHER" id="PTHR47947:SF13">
    <property type="entry name" value="CYTOCHROME P450, FAMILY 81, SUBFAMILY K, POLYPEPTIDE 1-RELATED"/>
    <property type="match status" value="1"/>
</dbReference>
<dbReference type="STRING" id="210143.A0A1R3HI32"/>
<dbReference type="InterPro" id="IPR036396">
    <property type="entry name" value="Cyt_P450_sf"/>
</dbReference>
<dbReference type="AlphaFoldDB" id="A0A1R3HI32"/>
<evidence type="ECO:0000256" key="3">
    <source>
        <dbReference type="ARBA" id="ARBA00022723"/>
    </source>
</evidence>
<evidence type="ECO:0000256" key="1">
    <source>
        <dbReference type="ARBA" id="ARBA00010617"/>
    </source>
</evidence>
<evidence type="ECO:0000256" key="4">
    <source>
        <dbReference type="ARBA" id="ARBA00023002"/>
    </source>
</evidence>
<dbReference type="PANTHER" id="PTHR47947">
    <property type="entry name" value="CYTOCHROME P450 82C3-RELATED"/>
    <property type="match status" value="1"/>
</dbReference>
<dbReference type="Proteomes" id="UP000188268">
    <property type="component" value="Unassembled WGS sequence"/>
</dbReference>
<dbReference type="InterPro" id="IPR001128">
    <property type="entry name" value="Cyt_P450"/>
</dbReference>
<keyword evidence="3" id="KW-0479">Metal-binding</keyword>
<comment type="similarity">
    <text evidence="1">Belongs to the cytochrome P450 family.</text>
</comment>
<dbReference type="OrthoDB" id="2789670at2759"/>
<evidence type="ECO:0000313" key="8">
    <source>
        <dbReference type="Proteomes" id="UP000188268"/>
    </source>
</evidence>
<proteinExistence type="inferred from homology"/>
<keyword evidence="8" id="KW-1185">Reference proteome</keyword>
<organism evidence="7 8">
    <name type="scientific">Corchorus capsularis</name>
    <name type="common">Jute</name>
    <dbReference type="NCBI Taxonomy" id="210143"/>
    <lineage>
        <taxon>Eukaryota</taxon>
        <taxon>Viridiplantae</taxon>
        <taxon>Streptophyta</taxon>
        <taxon>Embryophyta</taxon>
        <taxon>Tracheophyta</taxon>
        <taxon>Spermatophyta</taxon>
        <taxon>Magnoliopsida</taxon>
        <taxon>eudicotyledons</taxon>
        <taxon>Gunneridae</taxon>
        <taxon>Pentapetalae</taxon>
        <taxon>rosids</taxon>
        <taxon>malvids</taxon>
        <taxon>Malvales</taxon>
        <taxon>Malvaceae</taxon>
        <taxon>Grewioideae</taxon>
        <taxon>Apeibeae</taxon>
        <taxon>Corchorus</taxon>
    </lineage>
</organism>
<dbReference type="InterPro" id="IPR050651">
    <property type="entry name" value="Plant_Cytochrome_P450_Monoox"/>
</dbReference>
<dbReference type="Gramene" id="OMO69955">
    <property type="protein sequence ID" value="OMO69955"/>
    <property type="gene ID" value="CCACVL1_19187"/>
</dbReference>
<protein>
    <submittedName>
        <fullName evidence="7">Cytochrome P450</fullName>
    </submittedName>
</protein>
<accession>A0A1R3HI32</accession>
<comment type="caution">
    <text evidence="7">The sequence shown here is derived from an EMBL/GenBank/DDBJ whole genome shotgun (WGS) entry which is preliminary data.</text>
</comment>
<dbReference type="GO" id="GO:0005506">
    <property type="term" value="F:iron ion binding"/>
    <property type="evidence" value="ECO:0007669"/>
    <property type="project" value="InterPro"/>
</dbReference>
<sequence>LMIKLALKKVREEIISHVGEERLVNESDHSKLPYLRCIVNETFRLYPPAPTFTRKG</sequence>